<gene>
    <name evidence="3" type="ORF">KDAU_34760</name>
</gene>
<dbReference type="Proteomes" id="UP000287224">
    <property type="component" value="Unassembled WGS sequence"/>
</dbReference>
<name>A0A401ZH04_9CHLR</name>
<organism evidence="3 4">
    <name type="scientific">Dictyobacter aurantiacus</name>
    <dbReference type="NCBI Taxonomy" id="1936993"/>
    <lineage>
        <taxon>Bacteria</taxon>
        <taxon>Bacillati</taxon>
        <taxon>Chloroflexota</taxon>
        <taxon>Ktedonobacteria</taxon>
        <taxon>Ktedonobacterales</taxon>
        <taxon>Dictyobacteraceae</taxon>
        <taxon>Dictyobacter</taxon>
    </lineage>
</organism>
<protein>
    <submittedName>
        <fullName evidence="3">Uncharacterized protein</fullName>
    </submittedName>
</protein>
<sequence length="263" mass="30732">MSQCQNPICQRSIESVPGHRRRKYCDDACKQTAYRLRLEAAEQERIEAERQEYERQELEALRTRYREVLPDTLRFLYELRKQGQYRLVEQIGHVILTEIEHAHQDEAEQRNQLIEEIMLLGEKIGYSAMTLGRMDNINGPGEYALMGGVDCWSSFVSNASLFMLRQTRDTAYYHAEGYKRSRERRVRHVFLRRSHWASFPLAFACLRLYPVCETGRMTMAYVAHPQCTSWNTNKAGEQDAIRKEPSSRTLRNDQSSRPSSANA</sequence>
<evidence type="ECO:0000256" key="1">
    <source>
        <dbReference type="SAM" id="Coils"/>
    </source>
</evidence>
<feature type="compositionally biased region" description="Polar residues" evidence="2">
    <location>
        <begin position="247"/>
        <end position="263"/>
    </location>
</feature>
<feature type="compositionally biased region" description="Basic and acidic residues" evidence="2">
    <location>
        <begin position="236"/>
        <end position="246"/>
    </location>
</feature>
<evidence type="ECO:0000256" key="2">
    <source>
        <dbReference type="SAM" id="MobiDB-lite"/>
    </source>
</evidence>
<accession>A0A401ZH04</accession>
<dbReference type="EMBL" id="BIFQ01000001">
    <property type="protein sequence ID" value="GCE06147.1"/>
    <property type="molecule type" value="Genomic_DNA"/>
</dbReference>
<evidence type="ECO:0000313" key="4">
    <source>
        <dbReference type="Proteomes" id="UP000287224"/>
    </source>
</evidence>
<keyword evidence="1" id="KW-0175">Coiled coil</keyword>
<dbReference type="AlphaFoldDB" id="A0A401ZH04"/>
<dbReference type="RefSeq" id="WP_126597116.1">
    <property type="nucleotide sequence ID" value="NZ_BIFQ01000001.1"/>
</dbReference>
<comment type="caution">
    <text evidence="3">The sequence shown here is derived from an EMBL/GenBank/DDBJ whole genome shotgun (WGS) entry which is preliminary data.</text>
</comment>
<reference evidence="4" key="1">
    <citation type="submission" date="2018-12" db="EMBL/GenBank/DDBJ databases">
        <title>Tengunoibacter tsumagoiensis gen. nov., sp. nov., Dictyobacter kobayashii sp. nov., D. alpinus sp. nov., and D. joshuensis sp. nov. and description of Dictyobacteraceae fam. nov. within the order Ktedonobacterales isolated from Tengu-no-mugimeshi.</title>
        <authorList>
            <person name="Wang C.M."/>
            <person name="Zheng Y."/>
            <person name="Sakai Y."/>
            <person name="Toyoda A."/>
            <person name="Minakuchi Y."/>
            <person name="Abe K."/>
            <person name="Yokota A."/>
            <person name="Yabe S."/>
        </authorList>
    </citation>
    <scope>NUCLEOTIDE SEQUENCE [LARGE SCALE GENOMIC DNA]</scope>
    <source>
        <strain evidence="4">S-27</strain>
    </source>
</reference>
<feature type="coiled-coil region" evidence="1">
    <location>
        <begin position="31"/>
        <end position="68"/>
    </location>
</feature>
<evidence type="ECO:0000313" key="3">
    <source>
        <dbReference type="EMBL" id="GCE06147.1"/>
    </source>
</evidence>
<dbReference type="OrthoDB" id="163860at2"/>
<feature type="region of interest" description="Disordered" evidence="2">
    <location>
        <begin position="235"/>
        <end position="263"/>
    </location>
</feature>
<proteinExistence type="predicted"/>
<keyword evidence="4" id="KW-1185">Reference proteome</keyword>